<dbReference type="PRINTS" id="PR00003">
    <property type="entry name" value="4DISULPHCORE"/>
</dbReference>
<dbReference type="Proteomes" id="UP000700334">
    <property type="component" value="Unassembled WGS sequence"/>
</dbReference>
<sequence length="161" mass="16803">MKSSGLLPLALLVLGTLAPWAVAGAGDVPCGKVCPGGGALLRCLGGPWAELSALSSAAVKAGSCPQRPLAKCIQFEGVQCQSDWQCPEKKKCCQDMCTMKCMDPVNLSNPVRKPGQCPAVYGECKMLNPRNQCETDGQCADNLKCCRGLCGKVCVAPVNGK</sequence>
<accession>A0A8J6B3B8</accession>
<evidence type="ECO:0000256" key="3">
    <source>
        <dbReference type="ARBA" id="ARBA00022529"/>
    </source>
</evidence>
<evidence type="ECO:0000313" key="10">
    <source>
        <dbReference type="EMBL" id="KAG8525040.1"/>
    </source>
</evidence>
<keyword evidence="6" id="KW-0044">Antibiotic</keyword>
<evidence type="ECO:0000259" key="9">
    <source>
        <dbReference type="PROSITE" id="PS51390"/>
    </source>
</evidence>
<reference evidence="10" key="1">
    <citation type="journal article" date="2021" name="Evol. Appl.">
        <title>The genome of the Pyrenean desman and the effects of bottlenecks and inbreeding on the genomic landscape of an endangered species.</title>
        <authorList>
            <person name="Escoda L."/>
            <person name="Castresana J."/>
        </authorList>
    </citation>
    <scope>NUCLEOTIDE SEQUENCE</scope>
    <source>
        <strain evidence="10">IBE-C5619</strain>
    </source>
</reference>
<dbReference type="PANTHER" id="PTHR19441:SF44">
    <property type="entry name" value="ANTILEUKOPROTEINASE"/>
    <property type="match status" value="1"/>
</dbReference>
<protein>
    <submittedName>
        <fullName evidence="10">Antileukoproteinase</fullName>
    </submittedName>
</protein>
<dbReference type="InterPro" id="IPR050514">
    <property type="entry name" value="WAP_four-disulfide_core"/>
</dbReference>
<evidence type="ECO:0000256" key="1">
    <source>
        <dbReference type="ARBA" id="ARBA00004613"/>
    </source>
</evidence>
<keyword evidence="4" id="KW-0646">Protease inhibitor</keyword>
<dbReference type="Gene3D" id="4.10.75.10">
    <property type="entry name" value="Elafin-like"/>
    <property type="match status" value="2"/>
</dbReference>
<evidence type="ECO:0000256" key="5">
    <source>
        <dbReference type="ARBA" id="ARBA00022729"/>
    </source>
</evidence>
<dbReference type="GO" id="GO:0045087">
    <property type="term" value="P:innate immune response"/>
    <property type="evidence" value="ECO:0007669"/>
    <property type="project" value="TreeGrafter"/>
</dbReference>
<dbReference type="PROSITE" id="PS51390">
    <property type="entry name" value="WAP"/>
    <property type="match status" value="2"/>
</dbReference>
<dbReference type="GO" id="GO:0019731">
    <property type="term" value="P:antibacterial humoral response"/>
    <property type="evidence" value="ECO:0007669"/>
    <property type="project" value="TreeGrafter"/>
</dbReference>
<name>A0A8J6B3B8_GALPY</name>
<evidence type="ECO:0000256" key="8">
    <source>
        <dbReference type="SAM" id="SignalP"/>
    </source>
</evidence>
<evidence type="ECO:0000313" key="11">
    <source>
        <dbReference type="Proteomes" id="UP000700334"/>
    </source>
</evidence>
<keyword evidence="2" id="KW-0964">Secreted</keyword>
<dbReference type="Pfam" id="PF00095">
    <property type="entry name" value="WAP"/>
    <property type="match status" value="2"/>
</dbReference>
<evidence type="ECO:0000256" key="7">
    <source>
        <dbReference type="ARBA" id="ARBA00023157"/>
    </source>
</evidence>
<gene>
    <name evidence="10" type="ORF">J0S82_017560</name>
</gene>
<feature type="non-terminal residue" evidence="10">
    <location>
        <position position="161"/>
    </location>
</feature>
<keyword evidence="5 8" id="KW-0732">Signal</keyword>
<dbReference type="SUPFAM" id="SSF57256">
    <property type="entry name" value="Elafin-like"/>
    <property type="match status" value="2"/>
</dbReference>
<dbReference type="GO" id="GO:0005615">
    <property type="term" value="C:extracellular space"/>
    <property type="evidence" value="ECO:0007669"/>
    <property type="project" value="TreeGrafter"/>
</dbReference>
<dbReference type="OrthoDB" id="4473401at2759"/>
<keyword evidence="11" id="KW-1185">Reference proteome</keyword>
<evidence type="ECO:0000256" key="6">
    <source>
        <dbReference type="ARBA" id="ARBA00023022"/>
    </source>
</evidence>
<feature type="domain" description="WAP" evidence="9">
    <location>
        <begin position="110"/>
        <end position="158"/>
    </location>
</feature>
<feature type="chain" id="PRO_5035278983" evidence="8">
    <location>
        <begin position="26"/>
        <end position="161"/>
    </location>
</feature>
<evidence type="ECO:0000256" key="2">
    <source>
        <dbReference type="ARBA" id="ARBA00022525"/>
    </source>
</evidence>
<dbReference type="FunFam" id="4.10.75.10:FF:000001">
    <property type="entry name" value="Anosmin 1"/>
    <property type="match status" value="2"/>
</dbReference>
<feature type="domain" description="WAP" evidence="9">
    <location>
        <begin position="57"/>
        <end position="105"/>
    </location>
</feature>
<keyword evidence="3" id="KW-0929">Antimicrobial</keyword>
<dbReference type="PANTHER" id="PTHR19441">
    <property type="entry name" value="WHEY ACDIC PROTEIN WAP"/>
    <property type="match status" value="1"/>
</dbReference>
<dbReference type="AlphaFoldDB" id="A0A8J6B3B8"/>
<dbReference type="GO" id="GO:0004867">
    <property type="term" value="F:serine-type endopeptidase inhibitor activity"/>
    <property type="evidence" value="ECO:0007669"/>
    <property type="project" value="TreeGrafter"/>
</dbReference>
<keyword evidence="7" id="KW-1015">Disulfide bond</keyword>
<comment type="caution">
    <text evidence="10">The sequence shown here is derived from an EMBL/GenBank/DDBJ whole genome shotgun (WGS) entry which is preliminary data.</text>
</comment>
<dbReference type="InterPro" id="IPR008197">
    <property type="entry name" value="WAP_dom"/>
</dbReference>
<comment type="subcellular location">
    <subcellularLocation>
        <location evidence="1">Secreted</location>
    </subcellularLocation>
</comment>
<dbReference type="InterPro" id="IPR036645">
    <property type="entry name" value="Elafin-like_sf"/>
</dbReference>
<organism evidence="10 11">
    <name type="scientific">Galemys pyrenaicus</name>
    <name type="common">Iberian desman</name>
    <name type="synonym">Pyrenean desman</name>
    <dbReference type="NCBI Taxonomy" id="202257"/>
    <lineage>
        <taxon>Eukaryota</taxon>
        <taxon>Metazoa</taxon>
        <taxon>Chordata</taxon>
        <taxon>Craniata</taxon>
        <taxon>Vertebrata</taxon>
        <taxon>Euteleostomi</taxon>
        <taxon>Mammalia</taxon>
        <taxon>Eutheria</taxon>
        <taxon>Laurasiatheria</taxon>
        <taxon>Eulipotyphla</taxon>
        <taxon>Talpidae</taxon>
        <taxon>Galemys</taxon>
    </lineage>
</organism>
<dbReference type="EMBL" id="JAGFMF010010475">
    <property type="protein sequence ID" value="KAG8525040.1"/>
    <property type="molecule type" value="Genomic_DNA"/>
</dbReference>
<dbReference type="SMART" id="SM00217">
    <property type="entry name" value="WAP"/>
    <property type="match status" value="2"/>
</dbReference>
<feature type="signal peptide" evidence="8">
    <location>
        <begin position="1"/>
        <end position="25"/>
    </location>
</feature>
<proteinExistence type="predicted"/>
<evidence type="ECO:0000256" key="4">
    <source>
        <dbReference type="ARBA" id="ARBA00022690"/>
    </source>
</evidence>